<accession>S3J4L6</accession>
<dbReference type="AlphaFoldDB" id="S3J4L6"/>
<organism evidence="1 2">
    <name type="scientific">Cedecea davisae DSM 4568</name>
    <dbReference type="NCBI Taxonomy" id="566551"/>
    <lineage>
        <taxon>Bacteria</taxon>
        <taxon>Pseudomonadati</taxon>
        <taxon>Pseudomonadota</taxon>
        <taxon>Gammaproteobacteria</taxon>
        <taxon>Enterobacterales</taxon>
        <taxon>Enterobacteriaceae</taxon>
        <taxon>Cedecea</taxon>
    </lineage>
</organism>
<name>S3J4L6_9ENTR</name>
<dbReference type="PATRIC" id="fig|566551.4.peg.3301"/>
<comment type="caution">
    <text evidence="1">The sequence shown here is derived from an EMBL/GenBank/DDBJ whole genome shotgun (WGS) entry which is preliminary data.</text>
</comment>
<protein>
    <submittedName>
        <fullName evidence="1">Uncharacterized protein</fullName>
    </submittedName>
</protein>
<evidence type="ECO:0000313" key="2">
    <source>
        <dbReference type="Proteomes" id="UP000014585"/>
    </source>
</evidence>
<proteinExistence type="predicted"/>
<dbReference type="Proteomes" id="UP000014585">
    <property type="component" value="Unassembled WGS sequence"/>
</dbReference>
<reference evidence="1 2" key="1">
    <citation type="submission" date="2013-04" db="EMBL/GenBank/DDBJ databases">
        <authorList>
            <person name="Weinstock G."/>
            <person name="Sodergren E."/>
            <person name="Lobos E.A."/>
            <person name="Fulton L."/>
            <person name="Fulton R."/>
            <person name="Courtney L."/>
            <person name="Fronick C."/>
            <person name="O'Laughlin M."/>
            <person name="Godfrey J."/>
            <person name="Wilson R.M."/>
            <person name="Miner T."/>
            <person name="Farmer C."/>
            <person name="Delehaunty K."/>
            <person name="Cordes M."/>
            <person name="Minx P."/>
            <person name="Tomlinson C."/>
            <person name="Chen J."/>
            <person name="Wollam A."/>
            <person name="Pepin K.H."/>
            <person name="Palsikar V.B."/>
            <person name="Zhang X."/>
            <person name="Suruliraj S."/>
            <person name="Perna N.T."/>
            <person name="Plunkett G."/>
            <person name="Warren W."/>
            <person name="Mitreva M."/>
            <person name="Mardis E.R."/>
            <person name="Wilson R.K."/>
        </authorList>
    </citation>
    <scope>NUCLEOTIDE SEQUENCE [LARGE SCALE GENOMIC DNA]</scope>
    <source>
        <strain evidence="1 2">DSM 4568</strain>
    </source>
</reference>
<sequence length="39" mass="4795">MGEYYQHRSRMNFYSPFQGLLHFCPKKTHFYGLCNLMFT</sequence>
<gene>
    <name evidence="1" type="ORF">HMPREF0201_03619</name>
</gene>
<dbReference type="STRING" id="566551.HMPREF0201_03619"/>
<dbReference type="HOGENOM" id="CLU_3306761_0_0_6"/>
<evidence type="ECO:0000313" key="1">
    <source>
        <dbReference type="EMBL" id="EPF14952.1"/>
    </source>
</evidence>
<dbReference type="EMBL" id="ATDT01000032">
    <property type="protein sequence ID" value="EPF14952.1"/>
    <property type="molecule type" value="Genomic_DNA"/>
</dbReference>